<dbReference type="AlphaFoldDB" id="A0AA41V0R3"/>
<name>A0AA41V0R3_PAPNU</name>
<keyword evidence="2" id="KW-1185">Reference proteome</keyword>
<evidence type="ECO:0000313" key="2">
    <source>
        <dbReference type="Proteomes" id="UP001177140"/>
    </source>
</evidence>
<feature type="non-terminal residue" evidence="1">
    <location>
        <position position="1"/>
    </location>
</feature>
<protein>
    <submittedName>
        <fullName evidence="1">Uncharacterized protein</fullName>
    </submittedName>
</protein>
<sequence length="211" mass="22585">HCEPGETNVTTPSDINSCRMDLQTACGRQGRVVSKLRDIWQGCCQVPLPCPVKPPVKWSQCAATDTDKTFRPTGVKRDCHICQDGCKKKCDAIGARVGDQFCGFQGDTVFLGLVCTCCCREKTMIRPPAAPTTPALPTPLPAPDNICKPKDIFVAFQLGSRSCASCSPECEKKCLGMASSMVPIQCREGPPRKGKCCCTESNAAAALPLNG</sequence>
<dbReference type="Proteomes" id="UP001177140">
    <property type="component" value="Unassembled WGS sequence"/>
</dbReference>
<proteinExistence type="predicted"/>
<gene>
    <name evidence="1" type="ORF">MKW94_028724</name>
</gene>
<comment type="caution">
    <text evidence="1">The sequence shown here is derived from an EMBL/GenBank/DDBJ whole genome shotgun (WGS) entry which is preliminary data.</text>
</comment>
<organism evidence="1 2">
    <name type="scientific">Papaver nudicaule</name>
    <name type="common">Iceland poppy</name>
    <dbReference type="NCBI Taxonomy" id="74823"/>
    <lineage>
        <taxon>Eukaryota</taxon>
        <taxon>Viridiplantae</taxon>
        <taxon>Streptophyta</taxon>
        <taxon>Embryophyta</taxon>
        <taxon>Tracheophyta</taxon>
        <taxon>Spermatophyta</taxon>
        <taxon>Magnoliopsida</taxon>
        <taxon>Ranunculales</taxon>
        <taxon>Papaveraceae</taxon>
        <taxon>Papaveroideae</taxon>
        <taxon>Papaver</taxon>
    </lineage>
</organism>
<evidence type="ECO:0000313" key="1">
    <source>
        <dbReference type="EMBL" id="MCL7027244.1"/>
    </source>
</evidence>
<dbReference type="EMBL" id="JAJJMA010066069">
    <property type="protein sequence ID" value="MCL7027244.1"/>
    <property type="molecule type" value="Genomic_DNA"/>
</dbReference>
<accession>A0AA41V0R3</accession>
<reference evidence="1" key="1">
    <citation type="submission" date="2022-03" db="EMBL/GenBank/DDBJ databases">
        <title>A functionally conserved STORR gene fusion in Papaver species that diverged 16.8 million years ago.</title>
        <authorList>
            <person name="Catania T."/>
        </authorList>
    </citation>
    <scope>NUCLEOTIDE SEQUENCE</scope>
    <source>
        <strain evidence="1">S-191538</strain>
    </source>
</reference>